<reference evidence="2 3" key="1">
    <citation type="journal article" date="2013" name="Genome Announc.">
        <title>Draft Genome Sequence of Rhodococcus opacus Strain M213 Shows a Diverse Catabolic Potential.</title>
        <authorList>
            <person name="Pathak A."/>
            <person name="Green S.J."/>
            <person name="Ogram A."/>
            <person name="Chauhan A."/>
        </authorList>
    </citation>
    <scope>NUCLEOTIDE SEQUENCE [LARGE SCALE GENOMIC DNA]</scope>
    <source>
        <strain evidence="2 3">M213</strain>
    </source>
</reference>
<dbReference type="EMBL" id="AJYC02000208">
    <property type="protein sequence ID" value="EKT76764.1"/>
    <property type="molecule type" value="Genomic_DNA"/>
</dbReference>
<feature type="region of interest" description="Disordered" evidence="1">
    <location>
        <begin position="36"/>
        <end position="63"/>
    </location>
</feature>
<gene>
    <name evidence="2" type="ORF">WSS_A41075</name>
</gene>
<evidence type="ECO:0000313" key="2">
    <source>
        <dbReference type="EMBL" id="EKT76764.1"/>
    </source>
</evidence>
<accession>K8X5D9</accession>
<sequence length="63" mass="7145">MWNTGITERADKRGTLSDLRFRAVFERCGHGKHARAPIYGRRDRRPIGDIGHGNVDASQAQRL</sequence>
<name>K8X5D9_RHOOP</name>
<evidence type="ECO:0000256" key="1">
    <source>
        <dbReference type="SAM" id="MobiDB-lite"/>
    </source>
</evidence>
<dbReference type="Proteomes" id="UP000005951">
    <property type="component" value="Unassembled WGS sequence"/>
</dbReference>
<dbReference type="AlphaFoldDB" id="K8X5D9"/>
<evidence type="ECO:0000313" key="3">
    <source>
        <dbReference type="Proteomes" id="UP000005951"/>
    </source>
</evidence>
<proteinExistence type="predicted"/>
<organism evidence="2 3">
    <name type="scientific">Rhodococcus opacus M213</name>
    <dbReference type="NCBI Taxonomy" id="1129896"/>
    <lineage>
        <taxon>Bacteria</taxon>
        <taxon>Bacillati</taxon>
        <taxon>Actinomycetota</taxon>
        <taxon>Actinomycetes</taxon>
        <taxon>Mycobacteriales</taxon>
        <taxon>Nocardiaceae</taxon>
        <taxon>Rhodococcus</taxon>
    </lineage>
</organism>
<comment type="caution">
    <text evidence="2">The sequence shown here is derived from an EMBL/GenBank/DDBJ whole genome shotgun (WGS) entry which is preliminary data.</text>
</comment>
<protein>
    <submittedName>
        <fullName evidence="2">Uncharacterized protein</fullName>
    </submittedName>
</protein>